<evidence type="ECO:0000313" key="3">
    <source>
        <dbReference type="Proteomes" id="UP000007151"/>
    </source>
</evidence>
<dbReference type="InParanoid" id="A0A212ES91"/>
<accession>A0A212ES91</accession>
<sequence length="193" mass="21458">MPVRATGVTEEGSANGTQVALYTEYSRHPLWIVFKTLGGIPRQSPDRLGPQWRRSSPDSRSTCDSWMCLQRDEDDVHIDEARPMVQLPLTGGPRRACVLSQEHSVIWKLTCRQLMVTASTLATITTIITVTIITTAPPPRTPRTAAPTGCLMQLTLHTDSETLDEYPYRSEYVEFSLVSLVLMVVLLILTAST</sequence>
<keyword evidence="1" id="KW-0812">Transmembrane</keyword>
<comment type="caution">
    <text evidence="2">The sequence shown here is derived from an EMBL/GenBank/DDBJ whole genome shotgun (WGS) entry which is preliminary data.</text>
</comment>
<keyword evidence="1" id="KW-0472">Membrane</keyword>
<keyword evidence="3" id="KW-1185">Reference proteome</keyword>
<dbReference type="AlphaFoldDB" id="A0A212ES91"/>
<reference evidence="2 3" key="1">
    <citation type="journal article" date="2011" name="Cell">
        <title>The monarch butterfly genome yields insights into long-distance migration.</title>
        <authorList>
            <person name="Zhan S."/>
            <person name="Merlin C."/>
            <person name="Boore J.L."/>
            <person name="Reppert S.M."/>
        </authorList>
    </citation>
    <scope>NUCLEOTIDE SEQUENCE [LARGE SCALE GENOMIC DNA]</scope>
    <source>
        <strain evidence="2">F-2</strain>
    </source>
</reference>
<name>A0A212ES91_DANPL</name>
<dbReference type="KEGG" id="dpl:KGM_213640"/>
<protein>
    <submittedName>
        <fullName evidence="2">Uncharacterized protein</fullName>
    </submittedName>
</protein>
<evidence type="ECO:0000256" key="1">
    <source>
        <dbReference type="SAM" id="Phobius"/>
    </source>
</evidence>
<feature type="transmembrane region" description="Helical" evidence="1">
    <location>
        <begin position="172"/>
        <end position="191"/>
    </location>
</feature>
<organism evidence="2 3">
    <name type="scientific">Danaus plexippus plexippus</name>
    <dbReference type="NCBI Taxonomy" id="278856"/>
    <lineage>
        <taxon>Eukaryota</taxon>
        <taxon>Metazoa</taxon>
        <taxon>Ecdysozoa</taxon>
        <taxon>Arthropoda</taxon>
        <taxon>Hexapoda</taxon>
        <taxon>Insecta</taxon>
        <taxon>Pterygota</taxon>
        <taxon>Neoptera</taxon>
        <taxon>Endopterygota</taxon>
        <taxon>Lepidoptera</taxon>
        <taxon>Glossata</taxon>
        <taxon>Ditrysia</taxon>
        <taxon>Papilionoidea</taxon>
        <taxon>Nymphalidae</taxon>
        <taxon>Danainae</taxon>
        <taxon>Danaini</taxon>
        <taxon>Danaina</taxon>
        <taxon>Danaus</taxon>
        <taxon>Danaus</taxon>
    </lineage>
</organism>
<proteinExistence type="predicted"/>
<gene>
    <name evidence="2" type="ORF">KGM_213640</name>
</gene>
<dbReference type="Proteomes" id="UP000007151">
    <property type="component" value="Unassembled WGS sequence"/>
</dbReference>
<evidence type="ECO:0000313" key="2">
    <source>
        <dbReference type="EMBL" id="OWR44314.1"/>
    </source>
</evidence>
<keyword evidence="1" id="KW-1133">Transmembrane helix</keyword>
<dbReference type="EMBL" id="AGBW02012867">
    <property type="protein sequence ID" value="OWR44314.1"/>
    <property type="molecule type" value="Genomic_DNA"/>
</dbReference>
<feature type="transmembrane region" description="Helical" evidence="1">
    <location>
        <begin position="114"/>
        <end position="133"/>
    </location>
</feature>